<dbReference type="AlphaFoldDB" id="A0AAE0ETH0"/>
<evidence type="ECO:0000313" key="1">
    <source>
        <dbReference type="EMBL" id="KAK3240308.1"/>
    </source>
</evidence>
<protein>
    <submittedName>
        <fullName evidence="1">Uncharacterized protein</fullName>
    </submittedName>
</protein>
<dbReference type="Proteomes" id="UP001190700">
    <property type="component" value="Unassembled WGS sequence"/>
</dbReference>
<dbReference type="EMBL" id="LGRX02033681">
    <property type="protein sequence ID" value="KAK3240308.1"/>
    <property type="molecule type" value="Genomic_DNA"/>
</dbReference>
<sequence length="208" mass="23546">MEIDFFSSSGLGRLPSVTQAVFPGYLRAVTQAVFPGFLRAVTQAVFTGYLRAVTQAVFPGYLRAVTQALLMHFALKYDTVAFIGFDFGTGSHQHYWETKQKNETCHNMLGEAKVIEKMVSEGLLYRLGKAPKIEADDSFDTYDPNCKIVCYTDGGCKKLTGQAFLSYMKNPLAWEDKHGMRSLGKRVDSKMYAKEKRKFHNKRKRNGR</sequence>
<organism evidence="1 2">
    <name type="scientific">Cymbomonas tetramitiformis</name>
    <dbReference type="NCBI Taxonomy" id="36881"/>
    <lineage>
        <taxon>Eukaryota</taxon>
        <taxon>Viridiplantae</taxon>
        <taxon>Chlorophyta</taxon>
        <taxon>Pyramimonadophyceae</taxon>
        <taxon>Pyramimonadales</taxon>
        <taxon>Pyramimonadaceae</taxon>
        <taxon>Cymbomonas</taxon>
    </lineage>
</organism>
<reference evidence="1 2" key="1">
    <citation type="journal article" date="2015" name="Genome Biol. Evol.">
        <title>Comparative Genomics of a Bacterivorous Green Alga Reveals Evolutionary Causalities and Consequences of Phago-Mixotrophic Mode of Nutrition.</title>
        <authorList>
            <person name="Burns J.A."/>
            <person name="Paasch A."/>
            <person name="Narechania A."/>
            <person name="Kim E."/>
        </authorList>
    </citation>
    <scope>NUCLEOTIDE SEQUENCE [LARGE SCALE GENOMIC DNA]</scope>
    <source>
        <strain evidence="1 2">PLY_AMNH</strain>
    </source>
</reference>
<accession>A0AAE0ETH0</accession>
<comment type="caution">
    <text evidence="1">The sequence shown here is derived from an EMBL/GenBank/DDBJ whole genome shotgun (WGS) entry which is preliminary data.</text>
</comment>
<gene>
    <name evidence="1" type="ORF">CYMTET_49845</name>
</gene>
<keyword evidence="2" id="KW-1185">Reference proteome</keyword>
<evidence type="ECO:0000313" key="2">
    <source>
        <dbReference type="Proteomes" id="UP001190700"/>
    </source>
</evidence>
<name>A0AAE0ETH0_9CHLO</name>
<proteinExistence type="predicted"/>